<reference evidence="1 2" key="1">
    <citation type="journal article" date="2016" name="Nat. Commun.">
        <title>Thousands of microbial genomes shed light on interconnected biogeochemical processes in an aquifer system.</title>
        <authorList>
            <person name="Anantharaman K."/>
            <person name="Brown C.T."/>
            <person name="Hug L.A."/>
            <person name="Sharon I."/>
            <person name="Castelle C.J."/>
            <person name="Probst A.J."/>
            <person name="Thomas B.C."/>
            <person name="Singh A."/>
            <person name="Wilkins M.J."/>
            <person name="Karaoz U."/>
            <person name="Brodie E.L."/>
            <person name="Williams K.H."/>
            <person name="Hubbard S.S."/>
            <person name="Banfield J.F."/>
        </authorList>
    </citation>
    <scope>NUCLEOTIDE SEQUENCE [LARGE SCALE GENOMIC DNA]</scope>
</reference>
<dbReference type="EMBL" id="MEUI01000005">
    <property type="protein sequence ID" value="OGC35280.1"/>
    <property type="molecule type" value="Genomic_DNA"/>
</dbReference>
<proteinExistence type="predicted"/>
<sequence length="117" mass="13190">MSAGKSSKLFYKKSAYSGRPLPRSTENLNFLNNRGSLLLRLRRQVANINRQTRKSGRFDRDKISTLIGPLDTSKTNQKLLDNVSSGSKTRWELSRDFGQVPSGCMPPCFVPRCEGPR</sequence>
<accession>A0A1F4TRV5</accession>
<evidence type="ECO:0000313" key="1">
    <source>
        <dbReference type="EMBL" id="OGC35280.1"/>
    </source>
</evidence>
<organism evidence="1 2">
    <name type="scientific">candidate division WOR-1 bacterium RIFOXYC2_FULL_41_25</name>
    <dbReference type="NCBI Taxonomy" id="1802586"/>
    <lineage>
        <taxon>Bacteria</taxon>
        <taxon>Bacillati</taxon>
        <taxon>Saganbacteria</taxon>
    </lineage>
</organism>
<protein>
    <submittedName>
        <fullName evidence="1">Uncharacterized protein</fullName>
    </submittedName>
</protein>
<gene>
    <name evidence="1" type="ORF">A2462_08575</name>
</gene>
<evidence type="ECO:0000313" key="2">
    <source>
        <dbReference type="Proteomes" id="UP000177309"/>
    </source>
</evidence>
<dbReference type="Proteomes" id="UP000177309">
    <property type="component" value="Unassembled WGS sequence"/>
</dbReference>
<name>A0A1F4TRV5_UNCSA</name>
<comment type="caution">
    <text evidence="1">The sequence shown here is derived from an EMBL/GenBank/DDBJ whole genome shotgun (WGS) entry which is preliminary data.</text>
</comment>
<dbReference type="AlphaFoldDB" id="A0A1F4TRV5"/>